<sequence>MHDAPAVTAVLFGLRGCLLQAGSNTTLPAPGALDALASLQQRQVPCIWLDDINSAQGMRLSAALPDWLPGHPINGCKWPAPDACWHALMALQTQRIEGCVLVSDEPLLLQSGRNAGLWTVGLAACSPSCQLGASQWQALSAQEQELARGKATLALFELGVHSVIGHLEALDGCLADIALRRQKGEKP</sequence>
<comment type="caution">
    <text evidence="1">The sequence shown here is derived from an EMBL/GenBank/DDBJ whole genome shotgun (WGS) entry which is preliminary data.</text>
</comment>
<evidence type="ECO:0000313" key="2">
    <source>
        <dbReference type="Proteomes" id="UP001380290"/>
    </source>
</evidence>
<name>A0ABU8QLU9_9PSED</name>
<organism evidence="1 2">
    <name type="scientific">Pseudomonas farsensis</name>
    <dbReference type="NCBI Taxonomy" id="2745492"/>
    <lineage>
        <taxon>Bacteria</taxon>
        <taxon>Pseudomonadati</taxon>
        <taxon>Pseudomonadota</taxon>
        <taxon>Gammaproteobacteria</taxon>
        <taxon>Pseudomonadales</taxon>
        <taxon>Pseudomonadaceae</taxon>
        <taxon>Pseudomonas</taxon>
    </lineage>
</organism>
<reference evidence="1 2" key="1">
    <citation type="submission" date="2024-02" db="EMBL/GenBank/DDBJ databases">
        <title>Identification of pathogenicity and growth-promoting function of Pseudomonas putida variant.</title>
        <authorList>
            <person name="Sun J."/>
        </authorList>
    </citation>
    <scope>NUCLEOTIDE SEQUENCE [LARGE SCALE GENOMIC DNA]</scope>
    <source>
        <strain evidence="1 2">A03</strain>
    </source>
</reference>
<keyword evidence="2" id="KW-1185">Reference proteome</keyword>
<evidence type="ECO:0000313" key="1">
    <source>
        <dbReference type="EMBL" id="MEJ5861639.1"/>
    </source>
</evidence>
<dbReference type="EMBL" id="JBBHLC010000001">
    <property type="protein sequence ID" value="MEJ5861639.1"/>
    <property type="molecule type" value="Genomic_DNA"/>
</dbReference>
<dbReference type="Proteomes" id="UP001380290">
    <property type="component" value="Unassembled WGS sequence"/>
</dbReference>
<dbReference type="RefSeq" id="WP_339597846.1">
    <property type="nucleotide sequence ID" value="NZ_JBBHLC010000001.1"/>
</dbReference>
<protein>
    <submittedName>
        <fullName evidence="1">Phosphonoacetaldehyde phosphonohydrolase-related protein</fullName>
    </submittedName>
</protein>
<dbReference type="Gene3D" id="3.40.50.1000">
    <property type="entry name" value="HAD superfamily/HAD-like"/>
    <property type="match status" value="1"/>
</dbReference>
<gene>
    <name evidence="1" type="ORF">V7S98_00135</name>
</gene>
<accession>A0ABU8QLU9</accession>
<proteinExistence type="predicted"/>
<dbReference type="SUPFAM" id="SSF56784">
    <property type="entry name" value="HAD-like"/>
    <property type="match status" value="1"/>
</dbReference>
<dbReference type="InterPro" id="IPR036412">
    <property type="entry name" value="HAD-like_sf"/>
</dbReference>
<dbReference type="InterPro" id="IPR023214">
    <property type="entry name" value="HAD_sf"/>
</dbReference>